<comment type="caution">
    <text evidence="1">The sequence shown here is derived from an EMBL/GenBank/DDBJ whole genome shotgun (WGS) entry which is preliminary data.</text>
</comment>
<dbReference type="AlphaFoldDB" id="A0A9Q1CN17"/>
<dbReference type="Proteomes" id="UP001152320">
    <property type="component" value="Chromosome 2"/>
</dbReference>
<protein>
    <submittedName>
        <fullName evidence="1">Uncharacterized protein</fullName>
    </submittedName>
</protein>
<reference evidence="1" key="1">
    <citation type="submission" date="2021-10" db="EMBL/GenBank/DDBJ databases">
        <title>Tropical sea cucumber genome reveals ecological adaptation and Cuvierian tubules defense mechanism.</title>
        <authorList>
            <person name="Chen T."/>
        </authorList>
    </citation>
    <scope>NUCLEOTIDE SEQUENCE</scope>
    <source>
        <strain evidence="1">Nanhai2018</strain>
        <tissue evidence="1">Muscle</tissue>
    </source>
</reference>
<keyword evidence="2" id="KW-1185">Reference proteome</keyword>
<organism evidence="1 2">
    <name type="scientific">Holothuria leucospilota</name>
    <name type="common">Black long sea cucumber</name>
    <name type="synonym">Mertensiothuria leucospilota</name>
    <dbReference type="NCBI Taxonomy" id="206669"/>
    <lineage>
        <taxon>Eukaryota</taxon>
        <taxon>Metazoa</taxon>
        <taxon>Echinodermata</taxon>
        <taxon>Eleutherozoa</taxon>
        <taxon>Echinozoa</taxon>
        <taxon>Holothuroidea</taxon>
        <taxon>Aspidochirotacea</taxon>
        <taxon>Aspidochirotida</taxon>
        <taxon>Holothuriidae</taxon>
        <taxon>Holothuria</taxon>
    </lineage>
</organism>
<gene>
    <name evidence="1" type="ORF">HOLleu_06555</name>
</gene>
<proteinExistence type="predicted"/>
<sequence>MSKILPVSDAVYDTLVADGSDFNFLCNCCTLQSLPFGDISSHPDVNDMNIDIANTDDGRMTKPSAALDEQFECFNQKGLHFIHLNVRSLIPKLSELKLLAVRTKATIIALSEIDLA</sequence>
<evidence type="ECO:0000313" key="1">
    <source>
        <dbReference type="EMBL" id="KAJ8047529.1"/>
    </source>
</evidence>
<dbReference type="OrthoDB" id="5990272at2759"/>
<accession>A0A9Q1CN17</accession>
<evidence type="ECO:0000313" key="2">
    <source>
        <dbReference type="Proteomes" id="UP001152320"/>
    </source>
</evidence>
<name>A0A9Q1CN17_HOLLE</name>
<dbReference type="EMBL" id="JAIZAY010000002">
    <property type="protein sequence ID" value="KAJ8047529.1"/>
    <property type="molecule type" value="Genomic_DNA"/>
</dbReference>